<dbReference type="GO" id="GO:0005615">
    <property type="term" value="C:extracellular space"/>
    <property type="evidence" value="ECO:0007669"/>
    <property type="project" value="TreeGrafter"/>
</dbReference>
<organism evidence="3 4">
    <name type="scientific">Allacma fusca</name>
    <dbReference type="NCBI Taxonomy" id="39272"/>
    <lineage>
        <taxon>Eukaryota</taxon>
        <taxon>Metazoa</taxon>
        <taxon>Ecdysozoa</taxon>
        <taxon>Arthropoda</taxon>
        <taxon>Hexapoda</taxon>
        <taxon>Collembola</taxon>
        <taxon>Symphypleona</taxon>
        <taxon>Sminthuridae</taxon>
        <taxon>Allacma</taxon>
    </lineage>
</organism>
<dbReference type="EMBL" id="CAJVCH010134527">
    <property type="protein sequence ID" value="CAG7726367.1"/>
    <property type="molecule type" value="Genomic_DNA"/>
</dbReference>
<name>A0A8J2JXF0_9HEXA</name>
<proteinExistence type="inferred from homology"/>
<evidence type="ECO:0000313" key="3">
    <source>
        <dbReference type="EMBL" id="CAG7726367.1"/>
    </source>
</evidence>
<accession>A0A8J2JXF0</accession>
<evidence type="ECO:0000259" key="2">
    <source>
        <dbReference type="Pfam" id="PF00151"/>
    </source>
</evidence>
<gene>
    <name evidence="3" type="ORF">AFUS01_LOCUS15282</name>
</gene>
<dbReference type="PANTHER" id="PTHR11610">
    <property type="entry name" value="LIPASE"/>
    <property type="match status" value="1"/>
</dbReference>
<protein>
    <recommendedName>
        <fullName evidence="2">Lipase domain-containing protein</fullName>
    </recommendedName>
</protein>
<sequence>MWNHKLNQVVDVNMEPDKNAKTYDPDKEVKYFLHKKEHPSVDKSMLIDLRNIQPDSEHINTTGWWFIGIHGMWGALIDSPITNPLVKEIHKNQSANVIHVDWEDGAGSYWYPTNVANGELVGKSVAKVIQILVDKSIAKKELIHLVGFSLGGQVVGIVGHSIYKTGGWKPKRITSLDPARLSYEGYPEEGTIDPTDGEYVEVVHSSGGQLGVWTPHGHVDIYLNDGYGPQPGCGWDVLRNCSHFFAKRIYGDYNHLEMESYRCSSFGDFSNGNCNHDTNTACVLGIVAKTCKGGVYQLDTTRYVND</sequence>
<dbReference type="Pfam" id="PF00151">
    <property type="entry name" value="Lipase"/>
    <property type="match status" value="1"/>
</dbReference>
<comment type="caution">
    <text evidence="3">The sequence shown here is derived from an EMBL/GenBank/DDBJ whole genome shotgun (WGS) entry which is preliminary data.</text>
</comment>
<dbReference type="GO" id="GO:0016042">
    <property type="term" value="P:lipid catabolic process"/>
    <property type="evidence" value="ECO:0007669"/>
    <property type="project" value="TreeGrafter"/>
</dbReference>
<evidence type="ECO:0000256" key="1">
    <source>
        <dbReference type="RuleBase" id="RU004262"/>
    </source>
</evidence>
<dbReference type="InterPro" id="IPR000734">
    <property type="entry name" value="TAG_lipase"/>
</dbReference>
<dbReference type="GO" id="GO:0016298">
    <property type="term" value="F:lipase activity"/>
    <property type="evidence" value="ECO:0007669"/>
    <property type="project" value="InterPro"/>
</dbReference>
<dbReference type="OrthoDB" id="199913at2759"/>
<comment type="similarity">
    <text evidence="1">Belongs to the AB hydrolase superfamily. Lipase family.</text>
</comment>
<evidence type="ECO:0000313" key="4">
    <source>
        <dbReference type="Proteomes" id="UP000708208"/>
    </source>
</evidence>
<reference evidence="3" key="1">
    <citation type="submission" date="2021-06" db="EMBL/GenBank/DDBJ databases">
        <authorList>
            <person name="Hodson N. C."/>
            <person name="Mongue J. A."/>
            <person name="Jaron S. K."/>
        </authorList>
    </citation>
    <scope>NUCLEOTIDE SEQUENCE</scope>
</reference>
<feature type="domain" description="Lipase" evidence="2">
    <location>
        <begin position="18"/>
        <end position="297"/>
    </location>
</feature>
<dbReference type="InterPro" id="IPR013818">
    <property type="entry name" value="Lipase"/>
</dbReference>
<keyword evidence="4" id="KW-1185">Reference proteome</keyword>
<dbReference type="AlphaFoldDB" id="A0A8J2JXF0"/>
<dbReference type="Proteomes" id="UP000708208">
    <property type="component" value="Unassembled WGS sequence"/>
</dbReference>